<accession>A0A1U7M7D6</accession>
<dbReference type="GO" id="GO:0005829">
    <property type="term" value="C:cytosol"/>
    <property type="evidence" value="ECO:0007669"/>
    <property type="project" value="TreeGrafter"/>
</dbReference>
<sequence length="80" mass="9295">MEEDIKIGCARPVSHKENEEKIVEEVVEKKEEVQMIRVGKPAPLFEAQAYKDGKFINVKLEDYKGKWVVLCFYPGDFTFV</sequence>
<keyword evidence="2 7" id="KW-0575">Peroxidase</keyword>
<dbReference type="AlphaFoldDB" id="A0A1U7M7D6"/>
<keyword evidence="5" id="KW-0676">Redox-active center</keyword>
<dbReference type="GO" id="GO:0042744">
    <property type="term" value="P:hydrogen peroxide catabolic process"/>
    <property type="evidence" value="ECO:0007669"/>
    <property type="project" value="TreeGrafter"/>
</dbReference>
<dbReference type="GO" id="GO:0008379">
    <property type="term" value="F:thioredoxin peroxidase activity"/>
    <property type="evidence" value="ECO:0007669"/>
    <property type="project" value="TreeGrafter"/>
</dbReference>
<evidence type="ECO:0000256" key="3">
    <source>
        <dbReference type="ARBA" id="ARBA00022862"/>
    </source>
</evidence>
<evidence type="ECO:0000256" key="2">
    <source>
        <dbReference type="ARBA" id="ARBA00022559"/>
    </source>
</evidence>
<protein>
    <submittedName>
        <fullName evidence="7">Selenocysteine-containing peroxiredoxin PrxU</fullName>
        <ecNumber evidence="7">1.11.1.15</ecNumber>
    </submittedName>
</protein>
<comment type="similarity">
    <text evidence="1">Belongs to the peroxiredoxin family. AhpC/Prx1 subfamily.</text>
</comment>
<dbReference type="PANTHER" id="PTHR10681">
    <property type="entry name" value="THIOREDOXIN PEROXIDASE"/>
    <property type="match status" value="1"/>
</dbReference>
<dbReference type="EMBL" id="LTDM01000011">
    <property type="protein sequence ID" value="OLS03233.1"/>
    <property type="molecule type" value="Genomic_DNA"/>
</dbReference>
<organism evidence="7 8">
    <name type="scientific">Tissierella creatinophila DSM 6911</name>
    <dbReference type="NCBI Taxonomy" id="1123403"/>
    <lineage>
        <taxon>Bacteria</taxon>
        <taxon>Bacillati</taxon>
        <taxon>Bacillota</taxon>
        <taxon>Tissierellia</taxon>
        <taxon>Tissierellales</taxon>
        <taxon>Tissierellaceae</taxon>
        <taxon>Tissierella</taxon>
    </lineage>
</organism>
<dbReference type="Pfam" id="PF00578">
    <property type="entry name" value="AhpC-TSA"/>
    <property type="match status" value="1"/>
</dbReference>
<dbReference type="Proteomes" id="UP000186112">
    <property type="component" value="Unassembled WGS sequence"/>
</dbReference>
<name>A0A1U7M7D6_TISCR</name>
<comment type="caution">
    <text evidence="7">The sequence shown here is derived from an EMBL/GenBank/DDBJ whole genome shotgun (WGS) entry which is preliminary data.</text>
</comment>
<dbReference type="SUPFAM" id="SSF52833">
    <property type="entry name" value="Thioredoxin-like"/>
    <property type="match status" value="1"/>
</dbReference>
<gene>
    <name evidence="7" type="primary">prxU_2</name>
    <name evidence="7" type="ORF">TICRE_09340</name>
</gene>
<keyword evidence="4 7" id="KW-0560">Oxidoreductase</keyword>
<reference evidence="7 8" key="1">
    <citation type="submission" date="2016-02" db="EMBL/GenBank/DDBJ databases">
        <title>Genome sequence of Tissierella creatinophila DSM 6911.</title>
        <authorList>
            <person name="Poehlein A."/>
            <person name="Daniel R."/>
        </authorList>
    </citation>
    <scope>NUCLEOTIDE SEQUENCE [LARGE SCALE GENOMIC DNA]</scope>
    <source>
        <strain evidence="7 8">DSM 6911</strain>
    </source>
</reference>
<evidence type="ECO:0000256" key="1">
    <source>
        <dbReference type="ARBA" id="ARBA00009796"/>
    </source>
</evidence>
<keyword evidence="3" id="KW-0049">Antioxidant</keyword>
<evidence type="ECO:0000259" key="6">
    <source>
        <dbReference type="Pfam" id="PF00578"/>
    </source>
</evidence>
<keyword evidence="8" id="KW-1185">Reference proteome</keyword>
<evidence type="ECO:0000313" key="8">
    <source>
        <dbReference type="Proteomes" id="UP000186112"/>
    </source>
</evidence>
<evidence type="ECO:0000256" key="4">
    <source>
        <dbReference type="ARBA" id="ARBA00023002"/>
    </source>
</evidence>
<dbReference type="InterPro" id="IPR050217">
    <property type="entry name" value="Peroxiredoxin"/>
</dbReference>
<dbReference type="GO" id="GO:0006979">
    <property type="term" value="P:response to oxidative stress"/>
    <property type="evidence" value="ECO:0007669"/>
    <property type="project" value="TreeGrafter"/>
</dbReference>
<evidence type="ECO:0000256" key="5">
    <source>
        <dbReference type="ARBA" id="ARBA00023284"/>
    </source>
</evidence>
<dbReference type="Gene3D" id="3.40.30.10">
    <property type="entry name" value="Glutaredoxin"/>
    <property type="match status" value="1"/>
</dbReference>
<evidence type="ECO:0000313" key="7">
    <source>
        <dbReference type="EMBL" id="OLS03233.1"/>
    </source>
</evidence>
<feature type="domain" description="Alkyl hydroperoxide reductase subunit C/ Thiol specific antioxidant" evidence="6">
    <location>
        <begin position="38"/>
        <end position="80"/>
    </location>
</feature>
<dbReference type="GO" id="GO:0045454">
    <property type="term" value="P:cell redox homeostasis"/>
    <property type="evidence" value="ECO:0007669"/>
    <property type="project" value="TreeGrafter"/>
</dbReference>
<proteinExistence type="inferred from homology"/>
<dbReference type="InterPro" id="IPR036249">
    <property type="entry name" value="Thioredoxin-like_sf"/>
</dbReference>
<dbReference type="PANTHER" id="PTHR10681:SF121">
    <property type="entry name" value="ALKYL HYDROPEROXIDE REDUCTASE C"/>
    <property type="match status" value="1"/>
</dbReference>
<dbReference type="InterPro" id="IPR000866">
    <property type="entry name" value="AhpC/TSA"/>
</dbReference>
<dbReference type="GO" id="GO:0033554">
    <property type="term" value="P:cellular response to stress"/>
    <property type="evidence" value="ECO:0007669"/>
    <property type="project" value="TreeGrafter"/>
</dbReference>
<dbReference type="EC" id="1.11.1.15" evidence="7"/>